<keyword evidence="2 3" id="KW-0663">Pyridoxal phosphate</keyword>
<reference evidence="4 5" key="1">
    <citation type="submission" date="2024-02" db="EMBL/GenBank/DDBJ databases">
        <title>De novo assembly and annotation of 12 fungi associated with fruit tree decline syndrome in Ontario, Canada.</title>
        <authorList>
            <person name="Sulman M."/>
            <person name="Ellouze W."/>
            <person name="Ilyukhin E."/>
        </authorList>
    </citation>
    <scope>NUCLEOTIDE SEQUENCE [LARGE SCALE GENOMIC DNA]</scope>
    <source>
        <strain evidence="4 5">M1-105</strain>
    </source>
</reference>
<evidence type="ECO:0000313" key="5">
    <source>
        <dbReference type="Proteomes" id="UP001521116"/>
    </source>
</evidence>
<keyword evidence="5" id="KW-1185">Reference proteome</keyword>
<dbReference type="SUPFAM" id="SSF53383">
    <property type="entry name" value="PLP-dependent transferases"/>
    <property type="match status" value="1"/>
</dbReference>
<dbReference type="InterPro" id="IPR015421">
    <property type="entry name" value="PyrdxlP-dep_Trfase_major"/>
</dbReference>
<dbReference type="EMBL" id="JAJVDC020000038">
    <property type="protein sequence ID" value="KAL1631811.1"/>
    <property type="molecule type" value="Genomic_DNA"/>
</dbReference>
<evidence type="ECO:0000313" key="4">
    <source>
        <dbReference type="EMBL" id="KAL1631811.1"/>
    </source>
</evidence>
<gene>
    <name evidence="4" type="ORF">SLS56_004332</name>
</gene>
<dbReference type="InterPro" id="IPR015424">
    <property type="entry name" value="PyrdxlP-dep_Trfase"/>
</dbReference>
<dbReference type="PROSITE" id="PS00600">
    <property type="entry name" value="AA_TRANSFER_CLASS_3"/>
    <property type="match status" value="1"/>
</dbReference>
<organism evidence="4 5">
    <name type="scientific">Neofusicoccum ribis</name>
    <dbReference type="NCBI Taxonomy" id="45134"/>
    <lineage>
        <taxon>Eukaryota</taxon>
        <taxon>Fungi</taxon>
        <taxon>Dikarya</taxon>
        <taxon>Ascomycota</taxon>
        <taxon>Pezizomycotina</taxon>
        <taxon>Dothideomycetes</taxon>
        <taxon>Dothideomycetes incertae sedis</taxon>
        <taxon>Botryosphaeriales</taxon>
        <taxon>Botryosphaeriaceae</taxon>
        <taxon>Neofusicoccum</taxon>
    </lineage>
</organism>
<comment type="caution">
    <text evidence="4">The sequence shown here is derived from an EMBL/GenBank/DDBJ whole genome shotgun (WGS) entry which is preliminary data.</text>
</comment>
<evidence type="ECO:0000256" key="3">
    <source>
        <dbReference type="RuleBase" id="RU003560"/>
    </source>
</evidence>
<dbReference type="Gene3D" id="3.40.640.10">
    <property type="entry name" value="Type I PLP-dependent aspartate aminotransferase-like (Major domain)"/>
    <property type="match status" value="1"/>
</dbReference>
<dbReference type="InterPro" id="IPR015422">
    <property type="entry name" value="PyrdxlP-dep_Trfase_small"/>
</dbReference>
<sequence>MPPSLGSLHDAKSLVYVIFSKTRQEWPEFLLHRCLIQLSDNSISGKDPTMTELYANVDTAALKADAEDCMLSFGSAFHPDIITHAKGGYIYTSDGHRMLDWTSGQMSCLVGHGNPEIVETITQHASNLDHLFSGMLSPPVIQLGKKLTSLTPPGLDKAFFLSTGGESNEAAIKLAKSYTGKFEIVGLSASWHGVTGVVSETFPHLELPDIDGEQAAAAQYLSGRTGHGPMMPGSLMLPAPNSYRSIFRHADGSHDWRTELDYGFSMVDKQSCGSLAALIVEPILSSGGMLVLPDGWLAAAKAHCEARGMLLIVDEAQTGVGRAGDMFAFEHCGVVPDILTLSKTLGNGIPLAAVVTSDEIARVTKENGFLFYTTHINDPLPAAVGLKVLEIVVRDGLVGNSKRLGAKLQAGLRRLQDRYGCLGDVRGRGLMAGVEIVSDRETKQGAAELGFQISSKMAELGVWAQLSSLPAFGGVFRIAPPINITEEQMEYGLAIMEEALRITPGTMPLYDVSAETEVLSRL</sequence>
<dbReference type="PANTHER" id="PTHR45688">
    <property type="match status" value="1"/>
</dbReference>
<proteinExistence type="inferred from homology"/>
<name>A0ABR3SXJ4_9PEZI</name>
<protein>
    <recommendedName>
        <fullName evidence="6">Dialkylglycine decarboxylase</fullName>
    </recommendedName>
</protein>
<evidence type="ECO:0000256" key="1">
    <source>
        <dbReference type="ARBA" id="ARBA00008954"/>
    </source>
</evidence>
<dbReference type="InterPro" id="IPR049704">
    <property type="entry name" value="Aminotrans_3_PPA_site"/>
</dbReference>
<dbReference type="Pfam" id="PF00202">
    <property type="entry name" value="Aminotran_3"/>
    <property type="match status" value="1"/>
</dbReference>
<dbReference type="Proteomes" id="UP001521116">
    <property type="component" value="Unassembled WGS sequence"/>
</dbReference>
<dbReference type="PANTHER" id="PTHR45688:SF13">
    <property type="entry name" value="ALANINE--GLYOXYLATE AMINOTRANSFERASE 2-LIKE"/>
    <property type="match status" value="1"/>
</dbReference>
<evidence type="ECO:0008006" key="6">
    <source>
        <dbReference type="Google" id="ProtNLM"/>
    </source>
</evidence>
<dbReference type="CDD" id="cd00610">
    <property type="entry name" value="OAT_like"/>
    <property type="match status" value="1"/>
</dbReference>
<evidence type="ECO:0000256" key="2">
    <source>
        <dbReference type="ARBA" id="ARBA00022898"/>
    </source>
</evidence>
<dbReference type="InterPro" id="IPR005814">
    <property type="entry name" value="Aminotrans_3"/>
</dbReference>
<accession>A0ABR3SXJ4</accession>
<comment type="similarity">
    <text evidence="1 3">Belongs to the class-III pyridoxal-phosphate-dependent aminotransferase family.</text>
</comment>
<dbReference type="Gene3D" id="3.90.1150.10">
    <property type="entry name" value="Aspartate Aminotransferase, domain 1"/>
    <property type="match status" value="1"/>
</dbReference>